<keyword evidence="3 4" id="KW-0786">Thiamine pyrophosphate</keyword>
<name>A0AAF1BVM7_9STAP</name>
<dbReference type="EMBL" id="CP136964">
    <property type="protein sequence ID" value="WOS96501.1"/>
    <property type="molecule type" value="Genomic_DNA"/>
</dbReference>
<dbReference type="CDD" id="cd02000">
    <property type="entry name" value="TPP_E1_PDC_ADC_BCADC"/>
    <property type="match status" value="1"/>
</dbReference>
<keyword evidence="2 4" id="KW-0560">Oxidoreductase</keyword>
<evidence type="ECO:0000259" key="5">
    <source>
        <dbReference type="Pfam" id="PF00676"/>
    </source>
</evidence>
<dbReference type="AlphaFoldDB" id="A0AAF1BVM7"/>
<evidence type="ECO:0000256" key="1">
    <source>
        <dbReference type="ARBA" id="ARBA00001964"/>
    </source>
</evidence>
<protein>
    <recommendedName>
        <fullName evidence="4">2-oxoisovalerate dehydrogenase subunit alpha</fullName>
        <ecNumber evidence="4">1.2.4.4</ecNumber>
    </recommendedName>
    <alternativeName>
        <fullName evidence="4">Branched-chain alpha-keto acid dehydrogenase E1 component alpha chain</fullName>
    </alternativeName>
</protein>
<dbReference type="RefSeq" id="WP_102167324.1">
    <property type="nucleotide sequence ID" value="NZ_CP136964.1"/>
</dbReference>
<evidence type="ECO:0000256" key="2">
    <source>
        <dbReference type="ARBA" id="ARBA00023002"/>
    </source>
</evidence>
<proteinExistence type="inferred from homology"/>
<reference evidence="7" key="1">
    <citation type="submission" date="2017-09" db="EMBL/GenBank/DDBJ databases">
        <title>Bacterial strain isolated from the female urinary microbiota.</title>
        <authorList>
            <person name="Thomas-White K."/>
            <person name="Kumar N."/>
            <person name="Forster S."/>
            <person name="Putonti C."/>
            <person name="Lawley T."/>
            <person name="Wolfe A.J."/>
        </authorList>
    </citation>
    <scope>NUCLEOTIDE SEQUENCE [LARGE SCALE GENOMIC DNA]</scope>
    <source>
        <strain evidence="7">UMB0959</strain>
    </source>
</reference>
<dbReference type="SUPFAM" id="SSF52518">
    <property type="entry name" value="Thiamin diphosphate-binding fold (THDP-binding)"/>
    <property type="match status" value="1"/>
</dbReference>
<gene>
    <name evidence="6" type="ORF">CJ229_001795</name>
</gene>
<evidence type="ECO:0000313" key="6">
    <source>
        <dbReference type="EMBL" id="WOS96501.1"/>
    </source>
</evidence>
<evidence type="ECO:0000256" key="3">
    <source>
        <dbReference type="ARBA" id="ARBA00023052"/>
    </source>
</evidence>
<evidence type="ECO:0000313" key="7">
    <source>
        <dbReference type="Proteomes" id="UP000243626"/>
    </source>
</evidence>
<dbReference type="GO" id="GO:0003863">
    <property type="term" value="F:branched-chain 2-oxo acid dehydrogenase activity"/>
    <property type="evidence" value="ECO:0007669"/>
    <property type="project" value="UniProtKB-EC"/>
</dbReference>
<dbReference type="PANTHER" id="PTHR43380:SF1">
    <property type="entry name" value="2-OXOISOVALERATE DEHYDROGENASE SUBUNIT ALPHA, MITOCHONDRIAL"/>
    <property type="match status" value="1"/>
</dbReference>
<comment type="function">
    <text evidence="4">The branched-chain alpha-keto dehydrogenase complex catalyzes the overall conversion of alpha-keto acids to acyl-CoA and CO(2). It contains multiple copies of three enzymatic components: branched-chain alpha-keto acid decarboxylase (E1), lipoamide acyltransferase (E2) and lipoamide dehydrogenase (E3).</text>
</comment>
<dbReference type="KEGG" id="nmy:CJ229_001795"/>
<feature type="domain" description="Dehydrogenase E1 component" evidence="5">
    <location>
        <begin position="18"/>
        <end position="317"/>
    </location>
</feature>
<dbReference type="Gene3D" id="3.40.50.970">
    <property type="match status" value="1"/>
</dbReference>
<dbReference type="EC" id="1.2.4.4" evidence="4"/>
<accession>A0AAF1BVM7</accession>
<dbReference type="GO" id="GO:0009083">
    <property type="term" value="P:branched-chain amino acid catabolic process"/>
    <property type="evidence" value="ECO:0007669"/>
    <property type="project" value="TreeGrafter"/>
</dbReference>
<evidence type="ECO:0000256" key="4">
    <source>
        <dbReference type="RuleBase" id="RU365014"/>
    </source>
</evidence>
<reference evidence="6 7" key="2">
    <citation type="submission" date="2023-10" db="EMBL/GenBank/DDBJ databases">
        <authorList>
            <person name="Choi B."/>
        </authorList>
    </citation>
    <scope>NUCLEOTIDE SEQUENCE [LARGE SCALE GENOMIC DNA]</scope>
    <source>
        <strain evidence="6 7">UMB0959</strain>
    </source>
</reference>
<dbReference type="InterPro" id="IPR029061">
    <property type="entry name" value="THDP-binding"/>
</dbReference>
<comment type="cofactor">
    <cofactor evidence="1 4">
        <name>thiamine diphosphate</name>
        <dbReference type="ChEBI" id="CHEBI:58937"/>
    </cofactor>
</comment>
<dbReference type="InterPro" id="IPR001017">
    <property type="entry name" value="DH_E1"/>
</dbReference>
<comment type="catalytic activity">
    <reaction evidence="4">
        <text>N(6)-[(R)-lipoyl]-L-lysyl-[protein] + 3-methyl-2-oxobutanoate + H(+) = N(6)-[(R)-S(8)-2-methylpropanoyldihydrolipoyl]-L-lysyl-[protein] + CO2</text>
        <dbReference type="Rhea" id="RHEA:13457"/>
        <dbReference type="Rhea" id="RHEA-COMP:10474"/>
        <dbReference type="Rhea" id="RHEA-COMP:10497"/>
        <dbReference type="ChEBI" id="CHEBI:11851"/>
        <dbReference type="ChEBI" id="CHEBI:15378"/>
        <dbReference type="ChEBI" id="CHEBI:16526"/>
        <dbReference type="ChEBI" id="CHEBI:83099"/>
        <dbReference type="ChEBI" id="CHEBI:83142"/>
        <dbReference type="EC" id="1.2.4.4"/>
    </reaction>
</comment>
<dbReference type="Proteomes" id="UP000243626">
    <property type="component" value="Chromosome"/>
</dbReference>
<dbReference type="InterPro" id="IPR050771">
    <property type="entry name" value="Alpha-ketoacid_DH_E1_comp"/>
</dbReference>
<keyword evidence="7" id="KW-1185">Reference proteome</keyword>
<sequence>MIDYKTLDLTEDDLKEMYRLMLTTRKIDERMMLLNRAGKIPFVVSCQGKEAAQVGAAYALKKKIDYLNPYYRDLGMVTTLGTTPLESMLAAFAKRDDTSSGGRQMPGHFSDYELNIVTQGSTVTTQVLHAAGIAYALKMDGKEAVSFTSLGEGSTSQGDFHEALNFASVHQLPYICFIENNGYAISVPKSLQYNIDDLSERKHAYGIHGEQINGNDPLEVFQSVKAARTRAINGEGPTIIDALVSRIGAHSSDDDDSYRDKAHVQTLKDTDCLITFKDYILKNTTIEEEWFEAIDEEVKNIINDATKEAEHAPYAEPSYALKHVYEEEL</sequence>
<dbReference type="Pfam" id="PF00676">
    <property type="entry name" value="E1_dh"/>
    <property type="match status" value="1"/>
</dbReference>
<comment type="similarity">
    <text evidence="4">Belongs to the BCKDHA family.</text>
</comment>
<dbReference type="PANTHER" id="PTHR43380">
    <property type="entry name" value="2-OXOISOVALERATE DEHYDROGENASE SUBUNIT ALPHA, MITOCHONDRIAL"/>
    <property type="match status" value="1"/>
</dbReference>
<organism evidence="6 7">
    <name type="scientific">Nosocomiicoccus massiliensis</name>
    <dbReference type="NCBI Taxonomy" id="1232430"/>
    <lineage>
        <taxon>Bacteria</taxon>
        <taxon>Bacillati</taxon>
        <taxon>Bacillota</taxon>
        <taxon>Bacilli</taxon>
        <taxon>Bacillales</taxon>
        <taxon>Staphylococcaceae</taxon>
        <taxon>Nosocomiicoccus</taxon>
    </lineage>
</organism>